<keyword evidence="8" id="KW-1185">Reference proteome</keyword>
<dbReference type="PROSITE" id="PS00197">
    <property type="entry name" value="2FE2S_FER_1"/>
    <property type="match status" value="1"/>
</dbReference>
<gene>
    <name evidence="7" type="ORF">IQ10_00086</name>
</gene>
<dbReference type="Gene3D" id="3.10.20.30">
    <property type="match status" value="1"/>
</dbReference>
<dbReference type="SUPFAM" id="SSF47741">
    <property type="entry name" value="CO dehydrogenase ISP C-domain like"/>
    <property type="match status" value="1"/>
</dbReference>
<reference evidence="7 8" key="1">
    <citation type="journal article" date="2015" name="Stand. Genomic Sci.">
        <title>Genomic Encyclopedia of Bacterial and Archaeal Type Strains, Phase III: the genomes of soil and plant-associated and newly described type strains.</title>
        <authorList>
            <person name="Whitman W.B."/>
            <person name="Woyke T."/>
            <person name="Klenk H.P."/>
            <person name="Zhou Y."/>
            <person name="Lilburn T.G."/>
            <person name="Beck B.J."/>
            <person name="De Vos P."/>
            <person name="Vandamme P."/>
            <person name="Eisen J.A."/>
            <person name="Garrity G."/>
            <person name="Hugenholtz P."/>
            <person name="Kyrpides N.C."/>
        </authorList>
    </citation>
    <scope>NUCLEOTIDE SEQUENCE [LARGE SCALE GENOMIC DNA]</scope>
    <source>
        <strain evidence="7 8">CGMCC 1.10116</strain>
    </source>
</reference>
<keyword evidence="4" id="KW-0408">Iron</keyword>
<sequence>MNLLPITLDINGEKRLVSIRAADTLLYVLREKLGLTGSKPGCSNGDCGACTITINGSPMKSCLMLAIEAVDLEIMTIEGLKAAPIQIAFVEEFAFQCGYCTPGFIMNSHSLVNHHPNASDKQLKEWLSSNICRCTGYEEIERAVRSVLRKNNEEN</sequence>
<dbReference type="Pfam" id="PF01799">
    <property type="entry name" value="Fer2_2"/>
    <property type="match status" value="1"/>
</dbReference>
<comment type="caution">
    <text evidence="7">The sequence shown here is derived from an EMBL/GenBank/DDBJ whole genome shotgun (WGS) entry which is preliminary data.</text>
</comment>
<dbReference type="Gene3D" id="1.10.150.120">
    <property type="entry name" value="[2Fe-2S]-binding domain"/>
    <property type="match status" value="1"/>
</dbReference>
<dbReference type="InterPro" id="IPR051452">
    <property type="entry name" value="Diverse_Oxidoreductases"/>
</dbReference>
<feature type="domain" description="2Fe-2S ferredoxin-type" evidence="6">
    <location>
        <begin position="4"/>
        <end position="80"/>
    </location>
</feature>
<dbReference type="InterPro" id="IPR006058">
    <property type="entry name" value="2Fe2S_fd_BS"/>
</dbReference>
<dbReference type="CDD" id="cd00207">
    <property type="entry name" value="fer2"/>
    <property type="match status" value="1"/>
</dbReference>
<dbReference type="InterPro" id="IPR001041">
    <property type="entry name" value="2Fe-2S_ferredoxin-type"/>
</dbReference>
<dbReference type="GO" id="GO:0046872">
    <property type="term" value="F:metal ion binding"/>
    <property type="evidence" value="ECO:0007669"/>
    <property type="project" value="UniProtKB-KW"/>
</dbReference>
<dbReference type="Pfam" id="PF00111">
    <property type="entry name" value="Fer2"/>
    <property type="match status" value="1"/>
</dbReference>
<keyword evidence="3" id="KW-0560">Oxidoreductase</keyword>
<dbReference type="SUPFAM" id="SSF54292">
    <property type="entry name" value="2Fe-2S ferredoxin-like"/>
    <property type="match status" value="1"/>
</dbReference>
<dbReference type="Proteomes" id="UP000315711">
    <property type="component" value="Unassembled WGS sequence"/>
</dbReference>
<dbReference type="GO" id="GO:0016491">
    <property type="term" value="F:oxidoreductase activity"/>
    <property type="evidence" value="ECO:0007669"/>
    <property type="project" value="UniProtKB-KW"/>
</dbReference>
<dbReference type="InterPro" id="IPR002888">
    <property type="entry name" value="2Fe-2S-bd"/>
</dbReference>
<evidence type="ECO:0000259" key="6">
    <source>
        <dbReference type="PROSITE" id="PS51085"/>
    </source>
</evidence>
<dbReference type="OrthoDB" id="9796880at2"/>
<dbReference type="InterPro" id="IPR036010">
    <property type="entry name" value="2Fe-2S_ferredoxin-like_sf"/>
</dbReference>
<evidence type="ECO:0000256" key="1">
    <source>
        <dbReference type="ARBA" id="ARBA00022714"/>
    </source>
</evidence>
<dbReference type="RefSeq" id="WP_144448506.1">
    <property type="nucleotide sequence ID" value="NZ_VLKZ01000001.1"/>
</dbReference>
<evidence type="ECO:0000256" key="3">
    <source>
        <dbReference type="ARBA" id="ARBA00023002"/>
    </source>
</evidence>
<dbReference type="PANTHER" id="PTHR44379">
    <property type="entry name" value="OXIDOREDUCTASE WITH IRON-SULFUR SUBUNIT"/>
    <property type="match status" value="1"/>
</dbReference>
<protein>
    <submittedName>
        <fullName evidence="7">Carbon-monoxide dehydrogenase small subunit</fullName>
    </submittedName>
</protein>
<evidence type="ECO:0000256" key="5">
    <source>
        <dbReference type="ARBA" id="ARBA00023014"/>
    </source>
</evidence>
<dbReference type="PANTHER" id="PTHR44379:SF7">
    <property type="entry name" value="XANTHINE DEHYDROGENASE SUBUNIT E-RELATED"/>
    <property type="match status" value="1"/>
</dbReference>
<dbReference type="EMBL" id="VLKZ01000001">
    <property type="protein sequence ID" value="TWI59666.1"/>
    <property type="molecule type" value="Genomic_DNA"/>
</dbReference>
<dbReference type="InterPro" id="IPR012675">
    <property type="entry name" value="Beta-grasp_dom_sf"/>
</dbReference>
<dbReference type="AlphaFoldDB" id="A0A562QU68"/>
<accession>A0A562QU68</accession>
<proteinExistence type="predicted"/>
<keyword evidence="1" id="KW-0001">2Fe-2S</keyword>
<evidence type="ECO:0000313" key="7">
    <source>
        <dbReference type="EMBL" id="TWI59666.1"/>
    </source>
</evidence>
<dbReference type="PROSITE" id="PS51085">
    <property type="entry name" value="2FE2S_FER_2"/>
    <property type="match status" value="1"/>
</dbReference>
<dbReference type="InterPro" id="IPR036884">
    <property type="entry name" value="2Fe-2S-bd_dom_sf"/>
</dbReference>
<evidence type="ECO:0000313" key="8">
    <source>
        <dbReference type="Proteomes" id="UP000315711"/>
    </source>
</evidence>
<name>A0A562QU68_9BACI</name>
<keyword evidence="2" id="KW-0479">Metal-binding</keyword>
<organism evidence="7 8">
    <name type="scientific">Halalkalibacter nanhaiisediminis</name>
    <dbReference type="NCBI Taxonomy" id="688079"/>
    <lineage>
        <taxon>Bacteria</taxon>
        <taxon>Bacillati</taxon>
        <taxon>Bacillota</taxon>
        <taxon>Bacilli</taxon>
        <taxon>Bacillales</taxon>
        <taxon>Bacillaceae</taxon>
        <taxon>Halalkalibacter</taxon>
    </lineage>
</organism>
<evidence type="ECO:0000256" key="2">
    <source>
        <dbReference type="ARBA" id="ARBA00022723"/>
    </source>
</evidence>
<evidence type="ECO:0000256" key="4">
    <source>
        <dbReference type="ARBA" id="ARBA00023004"/>
    </source>
</evidence>
<dbReference type="GO" id="GO:0051537">
    <property type="term" value="F:2 iron, 2 sulfur cluster binding"/>
    <property type="evidence" value="ECO:0007669"/>
    <property type="project" value="UniProtKB-KW"/>
</dbReference>
<keyword evidence="5" id="KW-0411">Iron-sulfur</keyword>